<dbReference type="Pfam" id="PF00884">
    <property type="entry name" value="Sulfatase"/>
    <property type="match status" value="1"/>
</dbReference>
<organism evidence="4 5">
    <name type="scientific">Agaribacillus aureus</name>
    <dbReference type="NCBI Taxonomy" id="3051825"/>
    <lineage>
        <taxon>Bacteria</taxon>
        <taxon>Pseudomonadati</taxon>
        <taxon>Bacteroidota</taxon>
        <taxon>Cytophagia</taxon>
        <taxon>Cytophagales</taxon>
        <taxon>Splendidivirgaceae</taxon>
        <taxon>Agaribacillus</taxon>
    </lineage>
</organism>
<dbReference type="RefSeq" id="WP_346762180.1">
    <property type="nucleotide sequence ID" value="NZ_JAUJEB010000011.1"/>
</dbReference>
<dbReference type="InterPro" id="IPR000917">
    <property type="entry name" value="Sulfatase_N"/>
</dbReference>
<name>A0ABT8LKL4_9BACT</name>
<dbReference type="Gene3D" id="3.30.1120.10">
    <property type="match status" value="1"/>
</dbReference>
<dbReference type="SUPFAM" id="SSF53649">
    <property type="entry name" value="Alkaline phosphatase-like"/>
    <property type="match status" value="1"/>
</dbReference>
<keyword evidence="2" id="KW-0378">Hydrolase</keyword>
<dbReference type="PANTHER" id="PTHR42693:SF53">
    <property type="entry name" value="ENDO-4-O-SULFATASE"/>
    <property type="match status" value="1"/>
</dbReference>
<proteinExistence type="inferred from homology"/>
<comment type="similarity">
    <text evidence="1">Belongs to the sulfatase family.</text>
</comment>
<keyword evidence="5" id="KW-1185">Reference proteome</keyword>
<evidence type="ECO:0000313" key="4">
    <source>
        <dbReference type="EMBL" id="MDN5216843.1"/>
    </source>
</evidence>
<protein>
    <submittedName>
        <fullName evidence="4">Sulfatase-like hydrolase/transferase</fullName>
    </submittedName>
</protein>
<dbReference type="InterPro" id="IPR050738">
    <property type="entry name" value="Sulfatase"/>
</dbReference>
<reference evidence="4" key="1">
    <citation type="submission" date="2023-06" db="EMBL/GenBank/DDBJ databases">
        <title>Genomic of Agaribacillus aureum.</title>
        <authorList>
            <person name="Wang G."/>
        </authorList>
    </citation>
    <scope>NUCLEOTIDE SEQUENCE</scope>
    <source>
        <strain evidence="4">BMA12</strain>
    </source>
</reference>
<comment type="caution">
    <text evidence="4">The sequence shown here is derived from an EMBL/GenBank/DDBJ whole genome shotgun (WGS) entry which is preliminary data.</text>
</comment>
<feature type="domain" description="Sulfatase N-terminal" evidence="3">
    <location>
        <begin position="55"/>
        <end position="365"/>
    </location>
</feature>
<dbReference type="PANTHER" id="PTHR42693">
    <property type="entry name" value="ARYLSULFATASE FAMILY MEMBER"/>
    <property type="match status" value="1"/>
</dbReference>
<accession>A0ABT8LKL4</accession>
<dbReference type="Gene3D" id="3.40.720.10">
    <property type="entry name" value="Alkaline Phosphatase, subunit A"/>
    <property type="match status" value="1"/>
</dbReference>
<dbReference type="EMBL" id="JAUJEB010000011">
    <property type="protein sequence ID" value="MDN5216843.1"/>
    <property type="molecule type" value="Genomic_DNA"/>
</dbReference>
<dbReference type="InterPro" id="IPR017850">
    <property type="entry name" value="Alkaline_phosphatase_core_sf"/>
</dbReference>
<gene>
    <name evidence="4" type="ORF">QQ020_32530</name>
</gene>
<evidence type="ECO:0000259" key="3">
    <source>
        <dbReference type="Pfam" id="PF00884"/>
    </source>
</evidence>
<sequence>MVSSKKSDNKKVSLIAGNNFRKACLNPGWRRSAIHMFMVLLLFSCSTRQEPDDRPNVVLVLIDNQSYFELSRNGHQIVKTPRIDRLAEKAVNFTNFHAPPFCSPSRTALLTGRYALRAGVHNTVGGVSILHKDETTLADILKKEGYSTAIFGKWHLGATYPYAPKFRGFGEVFIHGGGGVSQLEDYYGNNHINATYEHNGKYVKSTGFSTDVLFDEAIKFMGDKQMDQEPFFCFISTPAVHFPTNRHPETTKRLLDRGVEDSKYLALYSMIENVDDNVGKLLDYLEKSGMKENTLVILASDQGVNDRGAVMHRSGKFQNRGLSFDEKHQVYCMMQYPSMTDKNAGDIDKLAGIIDVMPTILDICGMQQPDNLDGKSLKPLLSGATGWDDERKLIVQCPRSRIRKKWENTAVKYKKWRLVDGKELYNIENDYGQQTDLAASYPGIVKDLTETYELFWNSLAPAETLISAHILGAAEAPEIRLNGMDWYAGDAPWTQGALDNKTSQGKWRVEVAGDGNYRFELRRYPREAPKPIEANSAMIEIGDEKKEVAIDINASEAILELDLKKGTYDLVTTFKDTVHQIDWGAYYVHVSPVNQNSQ</sequence>
<evidence type="ECO:0000313" key="5">
    <source>
        <dbReference type="Proteomes" id="UP001172083"/>
    </source>
</evidence>
<evidence type="ECO:0000256" key="1">
    <source>
        <dbReference type="ARBA" id="ARBA00008779"/>
    </source>
</evidence>
<dbReference type="Proteomes" id="UP001172083">
    <property type="component" value="Unassembled WGS sequence"/>
</dbReference>
<evidence type="ECO:0000256" key="2">
    <source>
        <dbReference type="ARBA" id="ARBA00022801"/>
    </source>
</evidence>